<protein>
    <submittedName>
        <fullName evidence="1">DUF4279 domain-containing protein</fullName>
    </submittedName>
</protein>
<reference evidence="1 2" key="1">
    <citation type="submission" date="2022-10" db="EMBL/GenBank/DDBJ databases">
        <title>The complete genomes of actinobacterial strains from the NBC collection.</title>
        <authorList>
            <person name="Joergensen T.S."/>
            <person name="Alvarez Arevalo M."/>
            <person name="Sterndorff E.B."/>
            <person name="Faurdal D."/>
            <person name="Vuksanovic O."/>
            <person name="Mourched A.-S."/>
            <person name="Charusanti P."/>
            <person name="Shaw S."/>
            <person name="Blin K."/>
            <person name="Weber T."/>
        </authorList>
    </citation>
    <scope>NUCLEOTIDE SEQUENCE [LARGE SCALE GENOMIC DNA]</scope>
    <source>
        <strain evidence="1 2">NBC 01774</strain>
    </source>
</reference>
<dbReference type="EMBL" id="CP109106">
    <property type="protein sequence ID" value="WSB73690.1"/>
    <property type="molecule type" value="Genomic_DNA"/>
</dbReference>
<evidence type="ECO:0000313" key="1">
    <source>
        <dbReference type="EMBL" id="WSB73690.1"/>
    </source>
</evidence>
<evidence type="ECO:0000313" key="2">
    <source>
        <dbReference type="Proteomes" id="UP001344251"/>
    </source>
</evidence>
<dbReference type="Proteomes" id="UP001344251">
    <property type="component" value="Chromosome"/>
</dbReference>
<accession>A0ABZ1FUY2</accession>
<organism evidence="1 2">
    <name type="scientific">Streptomyces decoyicus</name>
    <dbReference type="NCBI Taxonomy" id="249567"/>
    <lineage>
        <taxon>Bacteria</taxon>
        <taxon>Bacillati</taxon>
        <taxon>Actinomycetota</taxon>
        <taxon>Actinomycetes</taxon>
        <taxon>Kitasatosporales</taxon>
        <taxon>Streptomycetaceae</taxon>
        <taxon>Streptomyces</taxon>
    </lineage>
</organism>
<dbReference type="RefSeq" id="WP_326623319.1">
    <property type="nucleotide sequence ID" value="NZ_CP109106.1"/>
</dbReference>
<keyword evidence="2" id="KW-1185">Reference proteome</keyword>
<gene>
    <name evidence="1" type="ORF">OG863_40355</name>
</gene>
<sequence length="140" mass="15377">MNWEDFRTSLIVTKGAISAQLITETLVPDLTAECATQRGIELRSDDAQWSLSCDERHSQNIEDQVKVLSGILSSRAEGMRELRNSGHALHIEISGTVETGAKLRLSPSALAELSALSLPVFFKTSVPTDLQEEDPLAWLD</sequence>
<proteinExistence type="predicted"/>
<name>A0ABZ1FUY2_9ACTN</name>